<organism evidence="1 2">
    <name type="scientific">Dermacentor silvarum</name>
    <name type="common">Tick</name>
    <dbReference type="NCBI Taxonomy" id="543639"/>
    <lineage>
        <taxon>Eukaryota</taxon>
        <taxon>Metazoa</taxon>
        <taxon>Ecdysozoa</taxon>
        <taxon>Arthropoda</taxon>
        <taxon>Chelicerata</taxon>
        <taxon>Arachnida</taxon>
        <taxon>Acari</taxon>
        <taxon>Parasitiformes</taxon>
        <taxon>Ixodida</taxon>
        <taxon>Ixodoidea</taxon>
        <taxon>Ixodidae</taxon>
        <taxon>Rhipicephalinae</taxon>
        <taxon>Dermacentor</taxon>
    </lineage>
</organism>
<dbReference type="EMBL" id="CM023471">
    <property type="protein sequence ID" value="KAH7966207.1"/>
    <property type="molecule type" value="Genomic_DNA"/>
</dbReference>
<accession>A0ACB8DDN3</accession>
<evidence type="ECO:0000313" key="2">
    <source>
        <dbReference type="Proteomes" id="UP000821865"/>
    </source>
</evidence>
<name>A0ACB8DDN3_DERSI</name>
<keyword evidence="2" id="KW-1185">Reference proteome</keyword>
<proteinExistence type="predicted"/>
<sequence>MEFEKWIELGKQSGLEVAELRTWITQQQEQAREERALAREEKEKERVAAKEAGECKIQLLQLRIQLNQSGNESRASNEHLEVQEENSLRRNTSRLLVSFDERRDDLDAFIRRFESIAKGQKWPESQWSTALSTCLSGEALSVYGRLPPSDAADYTKVKTALLKRFRFTADGFRDKFNNEKPVGSETATQYAARLSHYFDRWVELSKTNTEFTSLRALLIKERFLHGTLRQETAKRGTGHPPIPRCYLCNRGNHPPQLCRYKPAANAAIVCYTCGGKGHRSYNCREGSNRFQASCVYAPTEVAHQDHIRGGYLEPTNREQL</sequence>
<gene>
    <name evidence="1" type="ORF">HPB49_014367</name>
</gene>
<dbReference type="Proteomes" id="UP000821865">
    <property type="component" value="Chromosome 2"/>
</dbReference>
<comment type="caution">
    <text evidence="1">The sequence shown here is derived from an EMBL/GenBank/DDBJ whole genome shotgun (WGS) entry which is preliminary data.</text>
</comment>
<evidence type="ECO:0000313" key="1">
    <source>
        <dbReference type="EMBL" id="KAH7966207.1"/>
    </source>
</evidence>
<protein>
    <submittedName>
        <fullName evidence="1">Uncharacterized protein</fullName>
    </submittedName>
</protein>
<reference evidence="1" key="1">
    <citation type="submission" date="2020-05" db="EMBL/GenBank/DDBJ databases">
        <title>Large-scale comparative analyses of tick genomes elucidate their genetic diversity and vector capacities.</title>
        <authorList>
            <person name="Jia N."/>
            <person name="Wang J."/>
            <person name="Shi W."/>
            <person name="Du L."/>
            <person name="Sun Y."/>
            <person name="Zhan W."/>
            <person name="Jiang J."/>
            <person name="Wang Q."/>
            <person name="Zhang B."/>
            <person name="Ji P."/>
            <person name="Sakyi L.B."/>
            <person name="Cui X."/>
            <person name="Yuan T."/>
            <person name="Jiang B."/>
            <person name="Yang W."/>
            <person name="Lam T.T.-Y."/>
            <person name="Chang Q."/>
            <person name="Ding S."/>
            <person name="Wang X."/>
            <person name="Zhu J."/>
            <person name="Ruan X."/>
            <person name="Zhao L."/>
            <person name="Wei J."/>
            <person name="Que T."/>
            <person name="Du C."/>
            <person name="Cheng J."/>
            <person name="Dai P."/>
            <person name="Han X."/>
            <person name="Huang E."/>
            <person name="Gao Y."/>
            <person name="Liu J."/>
            <person name="Shao H."/>
            <person name="Ye R."/>
            <person name="Li L."/>
            <person name="Wei W."/>
            <person name="Wang X."/>
            <person name="Wang C."/>
            <person name="Yang T."/>
            <person name="Huo Q."/>
            <person name="Li W."/>
            <person name="Guo W."/>
            <person name="Chen H."/>
            <person name="Zhou L."/>
            <person name="Ni X."/>
            <person name="Tian J."/>
            <person name="Zhou Y."/>
            <person name="Sheng Y."/>
            <person name="Liu T."/>
            <person name="Pan Y."/>
            <person name="Xia L."/>
            <person name="Li J."/>
            <person name="Zhao F."/>
            <person name="Cao W."/>
        </authorList>
    </citation>
    <scope>NUCLEOTIDE SEQUENCE</scope>
    <source>
        <strain evidence="1">Dsil-2018</strain>
    </source>
</reference>